<evidence type="ECO:0000259" key="2">
    <source>
        <dbReference type="Pfam" id="PF00407"/>
    </source>
</evidence>
<sequence>MGVITVEQEISCSLTPSRLFKSFVLDADKLMPKIMPNFFKSFETVEGDGGVGSIKLVTLTAEVAGSQMKPAKHKIEEVDEVNHVYKYSLIEGGILGEDLESVTYVYKFEAGPTGGCTIKIVKTYHPKGDEHHSIIEEIIEKSKEVTKGFINAIEAHLHANPHEYN</sequence>
<evidence type="ECO:0000313" key="3">
    <source>
        <dbReference type="EMBL" id="KAH6831971.1"/>
    </source>
</evidence>
<protein>
    <recommendedName>
        <fullName evidence="2">Bet v I/Major latex protein domain-containing protein</fullName>
    </recommendedName>
</protein>
<name>A0AAD4PA75_PERFH</name>
<dbReference type="Gene3D" id="3.30.530.20">
    <property type="match status" value="1"/>
</dbReference>
<dbReference type="CDD" id="cd07816">
    <property type="entry name" value="Bet_v1-like"/>
    <property type="match status" value="1"/>
</dbReference>
<accession>A0AAD4PA75</accession>
<proteinExistence type="inferred from homology"/>
<dbReference type="GO" id="GO:0005737">
    <property type="term" value="C:cytoplasm"/>
    <property type="evidence" value="ECO:0007669"/>
    <property type="project" value="TreeGrafter"/>
</dbReference>
<dbReference type="InterPro" id="IPR024949">
    <property type="entry name" value="Bet_v_I_allergen"/>
</dbReference>
<dbReference type="PANTHER" id="PTHR31213:SF55">
    <property type="entry name" value="STRESS-INDUCED PROTEIN SAM22"/>
    <property type="match status" value="1"/>
</dbReference>
<dbReference type="AlphaFoldDB" id="A0AAD4PA75"/>
<evidence type="ECO:0000313" key="4">
    <source>
        <dbReference type="Proteomes" id="UP001190926"/>
    </source>
</evidence>
<dbReference type="GO" id="GO:0038023">
    <property type="term" value="F:signaling receptor activity"/>
    <property type="evidence" value="ECO:0007669"/>
    <property type="project" value="InterPro"/>
</dbReference>
<dbReference type="Proteomes" id="UP001190926">
    <property type="component" value="Unassembled WGS sequence"/>
</dbReference>
<dbReference type="GO" id="GO:0005634">
    <property type="term" value="C:nucleus"/>
    <property type="evidence" value="ECO:0007669"/>
    <property type="project" value="TreeGrafter"/>
</dbReference>
<keyword evidence="4" id="KW-1185">Reference proteome</keyword>
<comment type="caution">
    <text evidence="3">The sequence shown here is derived from an EMBL/GenBank/DDBJ whole genome shotgun (WGS) entry which is preliminary data.</text>
</comment>
<dbReference type="InterPro" id="IPR023393">
    <property type="entry name" value="START-like_dom_sf"/>
</dbReference>
<dbReference type="PRINTS" id="PR00634">
    <property type="entry name" value="BETALLERGEN"/>
</dbReference>
<dbReference type="GO" id="GO:0009738">
    <property type="term" value="P:abscisic acid-activated signaling pathway"/>
    <property type="evidence" value="ECO:0007669"/>
    <property type="project" value="InterPro"/>
</dbReference>
<dbReference type="PANTHER" id="PTHR31213">
    <property type="entry name" value="OS08G0374000 PROTEIN-RELATED"/>
    <property type="match status" value="1"/>
</dbReference>
<dbReference type="FunFam" id="3.30.530.20:FF:000007">
    <property type="entry name" value="Major pollen allergen Bet v 1-A"/>
    <property type="match status" value="1"/>
</dbReference>
<gene>
    <name evidence="3" type="ORF">C2S53_019833</name>
</gene>
<dbReference type="GO" id="GO:0006952">
    <property type="term" value="P:defense response"/>
    <property type="evidence" value="ECO:0007669"/>
    <property type="project" value="InterPro"/>
</dbReference>
<feature type="domain" description="Bet v I/Major latex protein" evidence="2">
    <location>
        <begin position="1"/>
        <end position="159"/>
    </location>
</feature>
<dbReference type="Pfam" id="PF00407">
    <property type="entry name" value="Bet_v_1"/>
    <property type="match status" value="1"/>
</dbReference>
<organism evidence="3 4">
    <name type="scientific">Perilla frutescens var. hirtella</name>
    <name type="common">Perilla citriodora</name>
    <name type="synonym">Perilla setoyensis</name>
    <dbReference type="NCBI Taxonomy" id="608512"/>
    <lineage>
        <taxon>Eukaryota</taxon>
        <taxon>Viridiplantae</taxon>
        <taxon>Streptophyta</taxon>
        <taxon>Embryophyta</taxon>
        <taxon>Tracheophyta</taxon>
        <taxon>Spermatophyta</taxon>
        <taxon>Magnoliopsida</taxon>
        <taxon>eudicotyledons</taxon>
        <taxon>Gunneridae</taxon>
        <taxon>Pentapetalae</taxon>
        <taxon>asterids</taxon>
        <taxon>lamiids</taxon>
        <taxon>Lamiales</taxon>
        <taxon>Lamiaceae</taxon>
        <taxon>Nepetoideae</taxon>
        <taxon>Elsholtzieae</taxon>
        <taxon>Perilla</taxon>
    </lineage>
</organism>
<reference evidence="3 4" key="1">
    <citation type="journal article" date="2021" name="Nat. Commun.">
        <title>Incipient diploidization of the medicinal plant Perilla within 10,000 years.</title>
        <authorList>
            <person name="Zhang Y."/>
            <person name="Shen Q."/>
            <person name="Leng L."/>
            <person name="Zhang D."/>
            <person name="Chen S."/>
            <person name="Shi Y."/>
            <person name="Ning Z."/>
            <person name="Chen S."/>
        </authorList>
    </citation>
    <scope>NUCLEOTIDE SEQUENCE [LARGE SCALE GENOMIC DNA]</scope>
    <source>
        <strain evidence="4">cv. PC099</strain>
    </source>
</reference>
<dbReference type="EMBL" id="SDAM02000081">
    <property type="protein sequence ID" value="KAH6831971.1"/>
    <property type="molecule type" value="Genomic_DNA"/>
</dbReference>
<dbReference type="GO" id="GO:0004864">
    <property type="term" value="F:protein phosphatase inhibitor activity"/>
    <property type="evidence" value="ECO:0007669"/>
    <property type="project" value="InterPro"/>
</dbReference>
<dbReference type="SUPFAM" id="SSF55961">
    <property type="entry name" value="Bet v1-like"/>
    <property type="match status" value="1"/>
</dbReference>
<dbReference type="GO" id="GO:0010427">
    <property type="term" value="F:abscisic acid binding"/>
    <property type="evidence" value="ECO:0007669"/>
    <property type="project" value="InterPro"/>
</dbReference>
<dbReference type="InterPro" id="IPR050279">
    <property type="entry name" value="Plant_def-hormone_signal"/>
</dbReference>
<dbReference type="InterPro" id="IPR000916">
    <property type="entry name" value="Bet_v_I/MLP"/>
</dbReference>
<comment type="similarity">
    <text evidence="1">Belongs to the BetVI family.</text>
</comment>
<evidence type="ECO:0000256" key="1">
    <source>
        <dbReference type="ARBA" id="ARBA00009744"/>
    </source>
</evidence>